<evidence type="ECO:0000256" key="9">
    <source>
        <dbReference type="ARBA" id="ARBA00023014"/>
    </source>
</evidence>
<name>A0ABV5LP64_9ACTN</name>
<dbReference type="Pfam" id="PF01565">
    <property type="entry name" value="FAD_binding_4"/>
    <property type="match status" value="1"/>
</dbReference>
<protein>
    <recommendedName>
        <fullName evidence="10">D-lactate dehydrogenase (cytochrome)</fullName>
        <ecNumber evidence="10">1.1.2.4</ecNumber>
    </recommendedName>
</protein>
<evidence type="ECO:0000256" key="6">
    <source>
        <dbReference type="ARBA" id="ARBA00022946"/>
    </source>
</evidence>
<evidence type="ECO:0000256" key="4">
    <source>
        <dbReference type="ARBA" id="ARBA00022723"/>
    </source>
</evidence>
<evidence type="ECO:0000259" key="11">
    <source>
        <dbReference type="PROSITE" id="PS51379"/>
    </source>
</evidence>
<proteinExistence type="inferred from homology"/>
<dbReference type="RefSeq" id="WP_380139790.1">
    <property type="nucleotide sequence ID" value="NZ_JBHLUI010000012.1"/>
</dbReference>
<evidence type="ECO:0000256" key="2">
    <source>
        <dbReference type="ARBA" id="ARBA00008000"/>
    </source>
</evidence>
<keyword evidence="8" id="KW-0408">Iron</keyword>
<dbReference type="InterPro" id="IPR004113">
    <property type="entry name" value="FAD-bd_oxidored_4_C"/>
</dbReference>
<dbReference type="InterPro" id="IPR004017">
    <property type="entry name" value="Cys_rich_dom"/>
</dbReference>
<evidence type="ECO:0000256" key="7">
    <source>
        <dbReference type="ARBA" id="ARBA00023002"/>
    </source>
</evidence>
<keyword evidence="6" id="KW-0809">Transit peptide</keyword>
<keyword evidence="4" id="KW-0479">Metal-binding</keyword>
<dbReference type="PANTHER" id="PTHR11748">
    <property type="entry name" value="D-LACTATE DEHYDROGENASE"/>
    <property type="match status" value="1"/>
</dbReference>
<evidence type="ECO:0000313" key="14">
    <source>
        <dbReference type="Proteomes" id="UP001589748"/>
    </source>
</evidence>
<dbReference type="InterPro" id="IPR006094">
    <property type="entry name" value="Oxid_FAD_bind_N"/>
</dbReference>
<keyword evidence="5" id="KW-0274">FAD</keyword>
<dbReference type="InterPro" id="IPR016171">
    <property type="entry name" value="Vanillyl_alc_oxidase_C-sub2"/>
</dbReference>
<dbReference type="PROSITE" id="PS00198">
    <property type="entry name" value="4FE4S_FER_1"/>
    <property type="match status" value="1"/>
</dbReference>
<reference evidence="13 14" key="1">
    <citation type="submission" date="2024-09" db="EMBL/GenBank/DDBJ databases">
        <authorList>
            <person name="Sun Q."/>
            <person name="Mori K."/>
        </authorList>
    </citation>
    <scope>NUCLEOTIDE SEQUENCE [LARGE SCALE GENOMIC DNA]</scope>
    <source>
        <strain evidence="13 14">TISTR 1856</strain>
    </source>
</reference>
<dbReference type="InterPro" id="IPR016169">
    <property type="entry name" value="FAD-bd_PCMH_sub2"/>
</dbReference>
<keyword evidence="3" id="KW-0285">Flavoprotein</keyword>
<organism evidence="13 14">
    <name type="scientific">Kineococcus gynurae</name>
    <dbReference type="NCBI Taxonomy" id="452979"/>
    <lineage>
        <taxon>Bacteria</taxon>
        <taxon>Bacillati</taxon>
        <taxon>Actinomycetota</taxon>
        <taxon>Actinomycetes</taxon>
        <taxon>Kineosporiales</taxon>
        <taxon>Kineosporiaceae</taxon>
        <taxon>Kineococcus</taxon>
    </lineage>
</organism>
<dbReference type="Gene3D" id="1.10.45.10">
    <property type="entry name" value="Vanillyl-alcohol Oxidase, Chain A, domain 4"/>
    <property type="match status" value="1"/>
</dbReference>
<dbReference type="InterPro" id="IPR016167">
    <property type="entry name" value="FAD-bd_PCMH_sub1"/>
</dbReference>
<evidence type="ECO:0000313" key="13">
    <source>
        <dbReference type="EMBL" id="MFB9375862.1"/>
    </source>
</evidence>
<dbReference type="PANTHER" id="PTHR11748:SF111">
    <property type="entry name" value="D-LACTATE DEHYDROGENASE, MITOCHONDRIAL-RELATED"/>
    <property type="match status" value="1"/>
</dbReference>
<dbReference type="Pfam" id="PF02754">
    <property type="entry name" value="CCG"/>
    <property type="match status" value="1"/>
</dbReference>
<dbReference type="InterPro" id="IPR017896">
    <property type="entry name" value="4Fe4S_Fe-S-bd"/>
</dbReference>
<comment type="caution">
    <text evidence="13">The sequence shown here is derived from an EMBL/GenBank/DDBJ whole genome shotgun (WGS) entry which is preliminary data.</text>
</comment>
<accession>A0ABV5LP64</accession>
<dbReference type="InterPro" id="IPR009051">
    <property type="entry name" value="Helical_ferredxn"/>
</dbReference>
<feature type="domain" description="FAD-binding PCMH-type" evidence="12">
    <location>
        <begin position="61"/>
        <end position="289"/>
    </location>
</feature>
<dbReference type="Proteomes" id="UP001589748">
    <property type="component" value="Unassembled WGS sequence"/>
</dbReference>
<dbReference type="SUPFAM" id="SSF46548">
    <property type="entry name" value="alpha-helical ferredoxin"/>
    <property type="match status" value="1"/>
</dbReference>
<evidence type="ECO:0000256" key="1">
    <source>
        <dbReference type="ARBA" id="ARBA00001974"/>
    </source>
</evidence>
<dbReference type="InterPro" id="IPR017900">
    <property type="entry name" value="4Fe4S_Fe_S_CS"/>
</dbReference>
<sequence>MRRLAPGRVCSPPPGTGLRGGVVPQADAVVLERLRAAVADPARVSDRPLDLVALANDASHVHLVPEVLVRAADTDEVARLLRAASALGAPLTFRSGGTSLSGQASTSSVLVDTRRAFTGLEVLDAGARVRVQPGVTVRAVNAALARHGRRLGPDPASEVACTIGGVLANNSSGMACGTEQNSYRTVESMVLVLPSGTVIDTGVEDADERLRFLEPALHTGLLRLRDRVRADADSVARIRAQFAMKNTMGYGVNSFLDFDSAVEILAHVMVGSEGTLGFIAEATFRTVEIRPHVGTSLLVFDSVQAATAALPDLVAADAATLELMDATSLRVGGTDPVAPQVVRDLRVDDHAALLVEFHATGAEGLTEASHRFDSLVRRLPVLAPTPLSSDTRTRAQLWHLRKGLYAQVAGARPSGTTALLEDVVVPVERLSQTCVELTALFDKHGYSDNVIFGHAKDGNIHFMLTDRFSGPGLERYAAFTEDMVDVVLAAGGSLKAEHGTGRVMAPFVRRQYGDELYGVMWELKRLLDPAGVLNPGVVLDEDPQAHLRDLKEPARIEPEADRCVECGYCEPVCPSRDLTLTPRQRIVAERAMVAAEAAGDTELLERLRADYDYAGLQTCAVDGMCQTTCPVGINTGDLVKRLRAGSQTTADKVVWGAAARRWGALTSVAGLALGVAQKVPAAPVRAATTLGRSVLGSDRLPQWSPDLPGGGRRRSAVAMPTPVDTVSAVYLPACIGAMFGSPGGEPAVQEAVAELAARAGVRLVLPTGVDDLCCGTPWSSKGLQDSARSVKQRTRAALEKAVAQAAGPGGGPVPVVCDAASCTEGLVSAVDGPVRDVTEFAVDVLLPRLTVQRKVPRVVLHPTCSGTRSGATAALHALAAAVAEEVVVPEGWGCCAFAGDRGMLHPELTASATRREVEGLRRLDPVPGTVYASSSRTCEIGMSRATGEEYVHLVSVLAEVTRPAVRPERREP</sequence>
<gene>
    <name evidence="13" type="ORF">ACFFVI_02665</name>
</gene>
<evidence type="ECO:0000259" key="12">
    <source>
        <dbReference type="PROSITE" id="PS51387"/>
    </source>
</evidence>
<evidence type="ECO:0000256" key="10">
    <source>
        <dbReference type="ARBA" id="ARBA00038897"/>
    </source>
</evidence>
<evidence type="ECO:0000256" key="5">
    <source>
        <dbReference type="ARBA" id="ARBA00022827"/>
    </source>
</evidence>
<dbReference type="Gene3D" id="1.10.1060.10">
    <property type="entry name" value="Alpha-helical ferredoxin"/>
    <property type="match status" value="1"/>
</dbReference>
<dbReference type="SUPFAM" id="SSF55103">
    <property type="entry name" value="FAD-linked oxidases, C-terminal domain"/>
    <property type="match status" value="1"/>
</dbReference>
<dbReference type="Gene3D" id="3.30.465.10">
    <property type="match status" value="1"/>
</dbReference>
<dbReference type="PROSITE" id="PS51379">
    <property type="entry name" value="4FE4S_FER_2"/>
    <property type="match status" value="1"/>
</dbReference>
<keyword evidence="9" id="KW-0411">Iron-sulfur</keyword>
<dbReference type="Gene3D" id="3.30.70.2740">
    <property type="match status" value="1"/>
</dbReference>
<dbReference type="InterPro" id="IPR036318">
    <property type="entry name" value="FAD-bd_PCMH-like_sf"/>
</dbReference>
<dbReference type="EMBL" id="JBHMDM010000001">
    <property type="protein sequence ID" value="MFB9375862.1"/>
    <property type="molecule type" value="Genomic_DNA"/>
</dbReference>
<dbReference type="EC" id="1.1.2.4" evidence="10"/>
<dbReference type="InterPro" id="IPR016166">
    <property type="entry name" value="FAD-bd_PCMH"/>
</dbReference>
<dbReference type="PROSITE" id="PS51387">
    <property type="entry name" value="FAD_PCMH"/>
    <property type="match status" value="1"/>
</dbReference>
<evidence type="ECO:0000256" key="3">
    <source>
        <dbReference type="ARBA" id="ARBA00022630"/>
    </source>
</evidence>
<comment type="cofactor">
    <cofactor evidence="1">
        <name>FAD</name>
        <dbReference type="ChEBI" id="CHEBI:57692"/>
    </cofactor>
</comment>
<dbReference type="Gene3D" id="3.30.43.10">
    <property type="entry name" value="Uridine Diphospho-n-acetylenolpyruvylglucosamine Reductase, domain 2"/>
    <property type="match status" value="1"/>
</dbReference>
<keyword evidence="14" id="KW-1185">Reference proteome</keyword>
<keyword evidence="7" id="KW-0560">Oxidoreductase</keyword>
<comment type="similarity">
    <text evidence="2">Belongs to the FAD-binding oxidoreductase/transferase type 4 family.</text>
</comment>
<feature type="domain" description="4Fe-4S ferredoxin-type" evidence="11">
    <location>
        <begin position="554"/>
        <end position="583"/>
    </location>
</feature>
<dbReference type="Pfam" id="PF13183">
    <property type="entry name" value="Fer4_8"/>
    <property type="match status" value="1"/>
</dbReference>
<dbReference type="SUPFAM" id="SSF56176">
    <property type="entry name" value="FAD-binding/transporter-associated domain-like"/>
    <property type="match status" value="1"/>
</dbReference>
<evidence type="ECO:0000256" key="8">
    <source>
        <dbReference type="ARBA" id="ARBA00023004"/>
    </source>
</evidence>
<dbReference type="InterPro" id="IPR016164">
    <property type="entry name" value="FAD-linked_Oxase-like_C"/>
</dbReference>
<dbReference type="Pfam" id="PF02913">
    <property type="entry name" value="FAD-oxidase_C"/>
    <property type="match status" value="1"/>
</dbReference>